<comment type="caution">
    <text evidence="1">The sequence shown here is derived from an EMBL/GenBank/DDBJ whole genome shotgun (WGS) entry which is preliminary data.</text>
</comment>
<accession>A0ABV5G1A3</accession>
<protein>
    <submittedName>
        <fullName evidence="1">Uncharacterized protein</fullName>
    </submittedName>
</protein>
<proteinExistence type="predicted"/>
<organism evidence="1 2">
    <name type="scientific">Citricoccus parietis</name>
    <dbReference type="NCBI Taxonomy" id="592307"/>
    <lineage>
        <taxon>Bacteria</taxon>
        <taxon>Bacillati</taxon>
        <taxon>Actinomycetota</taxon>
        <taxon>Actinomycetes</taxon>
        <taxon>Micrococcales</taxon>
        <taxon>Micrococcaceae</taxon>
        <taxon>Citricoccus</taxon>
    </lineage>
</organism>
<gene>
    <name evidence="1" type="ORF">ACFFX0_16540</name>
</gene>
<sequence>MTTMTDPWNKPGANVDWYGMVNSSGWVAWWRLGPIPLRPAPSVLIRIGPHRSGRRSPAIGT</sequence>
<reference evidence="1 2" key="1">
    <citation type="submission" date="2024-09" db="EMBL/GenBank/DDBJ databases">
        <authorList>
            <person name="Sun Q."/>
            <person name="Mori K."/>
        </authorList>
    </citation>
    <scope>NUCLEOTIDE SEQUENCE [LARGE SCALE GENOMIC DNA]</scope>
    <source>
        <strain evidence="1 2">CCM 7609</strain>
    </source>
</reference>
<evidence type="ECO:0000313" key="2">
    <source>
        <dbReference type="Proteomes" id="UP001589575"/>
    </source>
</evidence>
<name>A0ABV5G1A3_9MICC</name>
<evidence type="ECO:0000313" key="1">
    <source>
        <dbReference type="EMBL" id="MFB9072717.1"/>
    </source>
</evidence>
<dbReference type="Proteomes" id="UP001589575">
    <property type="component" value="Unassembled WGS sequence"/>
</dbReference>
<dbReference type="EMBL" id="JBHMFI010000001">
    <property type="protein sequence ID" value="MFB9072717.1"/>
    <property type="molecule type" value="Genomic_DNA"/>
</dbReference>
<keyword evidence="2" id="KW-1185">Reference proteome</keyword>